<dbReference type="OrthoDB" id="144203at2759"/>
<organism evidence="3 4">
    <name type="scientific">Phytophthora cactorum</name>
    <dbReference type="NCBI Taxonomy" id="29920"/>
    <lineage>
        <taxon>Eukaryota</taxon>
        <taxon>Sar</taxon>
        <taxon>Stramenopiles</taxon>
        <taxon>Oomycota</taxon>
        <taxon>Peronosporomycetes</taxon>
        <taxon>Peronosporales</taxon>
        <taxon>Peronosporaceae</taxon>
        <taxon>Phytophthora</taxon>
    </lineage>
</organism>
<reference evidence="3" key="1">
    <citation type="submission" date="2021-01" db="EMBL/GenBank/DDBJ databases">
        <title>Phytophthora aleatoria, a newly-described species from Pinus radiata is distinct from Phytophthora cactorum isolates based on comparative genomics.</title>
        <authorList>
            <person name="Mcdougal R."/>
            <person name="Panda P."/>
            <person name="Williams N."/>
            <person name="Studholme D.J."/>
        </authorList>
    </citation>
    <scope>NUCLEOTIDE SEQUENCE</scope>
    <source>
        <strain evidence="3">NZFS 3830</strain>
    </source>
</reference>
<dbReference type="VEuPathDB" id="FungiDB:PC110_g11152"/>
<evidence type="ECO:0000256" key="1">
    <source>
        <dbReference type="SAM" id="MobiDB-lite"/>
    </source>
</evidence>
<proteinExistence type="predicted"/>
<feature type="non-terminal residue" evidence="3">
    <location>
        <position position="58"/>
    </location>
</feature>
<dbReference type="AlphaFoldDB" id="A0A8T1TJL3"/>
<name>A0A8T1TJL3_9STRA</name>
<dbReference type="EMBL" id="JAENGZ010002979">
    <property type="protein sequence ID" value="KAG6942443.1"/>
    <property type="molecule type" value="Genomic_DNA"/>
</dbReference>
<sequence>PIAATKSSVANLQDSSEATEGKRTQGSSANFTMKPFVLLLMFVLAIAAAATPGVRGLQ</sequence>
<dbReference type="Proteomes" id="UP000688947">
    <property type="component" value="Unassembled WGS sequence"/>
</dbReference>
<gene>
    <name evidence="3" type="ORF">JG687_00019060</name>
</gene>
<feature type="region of interest" description="Disordered" evidence="1">
    <location>
        <begin position="1"/>
        <end position="28"/>
    </location>
</feature>
<keyword evidence="2" id="KW-0812">Transmembrane</keyword>
<evidence type="ECO:0000256" key="2">
    <source>
        <dbReference type="SAM" id="Phobius"/>
    </source>
</evidence>
<feature type="transmembrane region" description="Helical" evidence="2">
    <location>
        <begin position="36"/>
        <end position="54"/>
    </location>
</feature>
<comment type="caution">
    <text evidence="3">The sequence shown here is derived from an EMBL/GenBank/DDBJ whole genome shotgun (WGS) entry which is preliminary data.</text>
</comment>
<feature type="non-terminal residue" evidence="3">
    <location>
        <position position="1"/>
    </location>
</feature>
<keyword evidence="2" id="KW-1133">Transmembrane helix</keyword>
<accession>A0A8T1TJL3</accession>
<evidence type="ECO:0000313" key="3">
    <source>
        <dbReference type="EMBL" id="KAG6942443.1"/>
    </source>
</evidence>
<evidence type="ECO:0000313" key="4">
    <source>
        <dbReference type="Proteomes" id="UP000688947"/>
    </source>
</evidence>
<keyword evidence="2" id="KW-0472">Membrane</keyword>
<protein>
    <submittedName>
        <fullName evidence="3">Uncharacterized protein</fullName>
    </submittedName>
</protein>